<dbReference type="GO" id="GO:0046872">
    <property type="term" value="F:metal ion binding"/>
    <property type="evidence" value="ECO:0007669"/>
    <property type="project" value="UniProtKB-KW"/>
</dbReference>
<comment type="caution">
    <text evidence="6">The sequence shown here is derived from an EMBL/GenBank/DDBJ whole genome shotgun (WGS) entry which is preliminary data.</text>
</comment>
<evidence type="ECO:0000256" key="1">
    <source>
        <dbReference type="ARBA" id="ARBA00005495"/>
    </source>
</evidence>
<evidence type="ECO:0000313" key="6">
    <source>
        <dbReference type="EMBL" id="RDW79838.1"/>
    </source>
</evidence>
<evidence type="ECO:0000256" key="2">
    <source>
        <dbReference type="ARBA" id="ARBA00022723"/>
    </source>
</evidence>
<protein>
    <recommendedName>
        <fullName evidence="5">CENP-V/GFA domain-containing protein</fullName>
    </recommendedName>
</protein>
<dbReference type="AlphaFoldDB" id="A0A3D8S0P3"/>
<dbReference type="SUPFAM" id="SSF51316">
    <property type="entry name" value="Mss4-like"/>
    <property type="match status" value="1"/>
</dbReference>
<evidence type="ECO:0000256" key="4">
    <source>
        <dbReference type="SAM" id="MobiDB-lite"/>
    </source>
</evidence>
<keyword evidence="3" id="KW-0862">Zinc</keyword>
<name>A0A3D8S0P3_9HELO</name>
<dbReference type="InterPro" id="IPR011057">
    <property type="entry name" value="Mss4-like_sf"/>
</dbReference>
<dbReference type="PANTHER" id="PTHR28620:SF1">
    <property type="entry name" value="CENP-V_GFA DOMAIN-CONTAINING PROTEIN"/>
    <property type="match status" value="1"/>
</dbReference>
<dbReference type="EMBL" id="PDLM01000004">
    <property type="protein sequence ID" value="RDW79838.1"/>
    <property type="molecule type" value="Genomic_DNA"/>
</dbReference>
<dbReference type="PROSITE" id="PS51891">
    <property type="entry name" value="CENP_V_GFA"/>
    <property type="match status" value="1"/>
</dbReference>
<keyword evidence="2" id="KW-0479">Metal-binding</keyword>
<evidence type="ECO:0000256" key="3">
    <source>
        <dbReference type="ARBA" id="ARBA00022833"/>
    </source>
</evidence>
<dbReference type="PANTHER" id="PTHR28620">
    <property type="entry name" value="CENTROMERE PROTEIN V"/>
    <property type="match status" value="1"/>
</dbReference>
<sequence length="145" mass="16325">MSEESTPIRASCHCGAIAVIVPRVPEHINHCQCTICRRYGAAWGYYHPDEVKIETKPNAVTKQYIWGDREISFNFCDTCGCVLYWWPLQAPSTDGEEYKMGLNTSNVNPEVLRSVLQNAAIDKPTTSKDSTPEPVATQDLDRNFD</sequence>
<evidence type="ECO:0000259" key="5">
    <source>
        <dbReference type="PROSITE" id="PS51891"/>
    </source>
</evidence>
<feature type="domain" description="CENP-V/GFA" evidence="5">
    <location>
        <begin position="8"/>
        <end position="122"/>
    </location>
</feature>
<comment type="similarity">
    <text evidence="1">Belongs to the Gfa family.</text>
</comment>
<proteinExistence type="inferred from homology"/>
<feature type="region of interest" description="Disordered" evidence="4">
    <location>
        <begin position="122"/>
        <end position="145"/>
    </location>
</feature>
<accession>A0A3D8S0P3</accession>
<dbReference type="OrthoDB" id="2993351at2759"/>
<reference evidence="6 7" key="1">
    <citation type="journal article" date="2018" name="IMA Fungus">
        <title>IMA Genome-F 9: Draft genome sequence of Annulohypoxylon stygium, Aspergillus mulundensis, Berkeleyomyces basicola (syn. Thielaviopsis basicola), Ceratocystis smalleyi, two Cercospora beticola strains, Coleophoma cylindrospora, Fusarium fracticaudum, Phialophora cf. hyalina, and Morchella septimelata.</title>
        <authorList>
            <person name="Wingfield B.D."/>
            <person name="Bills G.F."/>
            <person name="Dong Y."/>
            <person name="Huang W."/>
            <person name="Nel W.J."/>
            <person name="Swalarsk-Parry B.S."/>
            <person name="Vaghefi N."/>
            <person name="Wilken P.M."/>
            <person name="An Z."/>
            <person name="de Beer Z.W."/>
            <person name="De Vos L."/>
            <person name="Chen L."/>
            <person name="Duong T.A."/>
            <person name="Gao Y."/>
            <person name="Hammerbacher A."/>
            <person name="Kikkert J.R."/>
            <person name="Li Y."/>
            <person name="Li H."/>
            <person name="Li K."/>
            <person name="Li Q."/>
            <person name="Liu X."/>
            <person name="Ma X."/>
            <person name="Naidoo K."/>
            <person name="Pethybridge S.J."/>
            <person name="Sun J."/>
            <person name="Steenkamp E.T."/>
            <person name="van der Nest M.A."/>
            <person name="van Wyk S."/>
            <person name="Wingfield M.J."/>
            <person name="Xiong C."/>
            <person name="Yue Q."/>
            <person name="Zhang X."/>
        </authorList>
    </citation>
    <scope>NUCLEOTIDE SEQUENCE [LARGE SCALE GENOMIC DNA]</scope>
    <source>
        <strain evidence="6 7">BP6252</strain>
    </source>
</reference>
<dbReference type="InterPro" id="IPR052355">
    <property type="entry name" value="CENP-V-like"/>
</dbReference>
<keyword evidence="7" id="KW-1185">Reference proteome</keyword>
<dbReference type="Pfam" id="PF04828">
    <property type="entry name" value="GFA"/>
    <property type="match status" value="1"/>
</dbReference>
<gene>
    <name evidence="6" type="ORF">BP6252_04476</name>
</gene>
<organism evidence="6 7">
    <name type="scientific">Coleophoma cylindrospora</name>
    <dbReference type="NCBI Taxonomy" id="1849047"/>
    <lineage>
        <taxon>Eukaryota</taxon>
        <taxon>Fungi</taxon>
        <taxon>Dikarya</taxon>
        <taxon>Ascomycota</taxon>
        <taxon>Pezizomycotina</taxon>
        <taxon>Leotiomycetes</taxon>
        <taxon>Helotiales</taxon>
        <taxon>Dermateaceae</taxon>
        <taxon>Coleophoma</taxon>
    </lineage>
</organism>
<dbReference type="Proteomes" id="UP000256645">
    <property type="component" value="Unassembled WGS sequence"/>
</dbReference>
<dbReference type="InterPro" id="IPR006913">
    <property type="entry name" value="CENP-V/GFA"/>
</dbReference>
<evidence type="ECO:0000313" key="7">
    <source>
        <dbReference type="Proteomes" id="UP000256645"/>
    </source>
</evidence>
<dbReference type="GO" id="GO:0016846">
    <property type="term" value="F:carbon-sulfur lyase activity"/>
    <property type="evidence" value="ECO:0007669"/>
    <property type="project" value="InterPro"/>
</dbReference>
<dbReference type="Gene3D" id="2.170.150.70">
    <property type="match status" value="1"/>
</dbReference>